<evidence type="ECO:0000256" key="14">
    <source>
        <dbReference type="SAM" id="MobiDB-lite"/>
    </source>
</evidence>
<dbReference type="InterPro" id="IPR015421">
    <property type="entry name" value="PyrdxlP-dep_Trfase_major"/>
</dbReference>
<dbReference type="SUPFAM" id="SSF53383">
    <property type="entry name" value="PLP-dependent transferases"/>
    <property type="match status" value="1"/>
</dbReference>
<proteinExistence type="inferred from homology"/>
<accession>A0A915M985</accession>
<evidence type="ECO:0000256" key="13">
    <source>
        <dbReference type="ARBA" id="ARBA00047798"/>
    </source>
</evidence>
<dbReference type="Pfam" id="PF00069">
    <property type="entry name" value="Pkinase"/>
    <property type="match status" value="1"/>
</dbReference>
<dbReference type="GO" id="GO:0004838">
    <property type="term" value="F:L-tyrosine-2-oxoglutarate transaminase activity"/>
    <property type="evidence" value="ECO:0007669"/>
    <property type="project" value="InterPro"/>
</dbReference>
<keyword evidence="9" id="KW-0828">Tyrosine catabolism</keyword>
<evidence type="ECO:0000256" key="12">
    <source>
        <dbReference type="ARBA" id="ARBA00031696"/>
    </source>
</evidence>
<dbReference type="WBParaSite" id="scaffold3158_cov165.g6105">
    <property type="protein sequence ID" value="scaffold3158_cov165.g6105"/>
    <property type="gene ID" value="scaffold3158_cov165.g6105"/>
</dbReference>
<evidence type="ECO:0000256" key="7">
    <source>
        <dbReference type="ARBA" id="ARBA00022576"/>
    </source>
</evidence>
<dbReference type="InterPro" id="IPR005957">
    <property type="entry name" value="Tyrosine_aminoTrfase"/>
</dbReference>
<dbReference type="InterPro" id="IPR004838">
    <property type="entry name" value="NHTrfase_class1_PyrdxlP-BS"/>
</dbReference>
<dbReference type="InterPro" id="IPR015422">
    <property type="entry name" value="PyrdxlP-dep_Trfase_small"/>
</dbReference>
<dbReference type="Gene3D" id="1.10.510.10">
    <property type="entry name" value="Transferase(Phosphotransferase) domain 1"/>
    <property type="match status" value="1"/>
</dbReference>
<protein>
    <recommendedName>
        <fullName evidence="6">Tyrosine aminotransferase</fullName>
        <ecNumber evidence="5">2.6.1.5</ecNumber>
    </recommendedName>
    <alternativeName>
        <fullName evidence="12">L-tyrosine:2-oxoglutarate aminotransferase</fullName>
    </alternativeName>
</protein>
<dbReference type="CDD" id="cd00609">
    <property type="entry name" value="AAT_like"/>
    <property type="match status" value="1"/>
</dbReference>
<comment type="cofactor">
    <cofactor evidence="1">
        <name>pyridoxal 5'-phosphate</name>
        <dbReference type="ChEBI" id="CHEBI:597326"/>
    </cofactor>
</comment>
<evidence type="ECO:0000256" key="2">
    <source>
        <dbReference type="ARBA" id="ARBA00005203"/>
    </source>
</evidence>
<keyword evidence="7" id="KW-0032">Aminotransferase</keyword>
<comment type="similarity">
    <text evidence="3">Belongs to the class-I pyridoxal-phosphate-dependent aminotransferase family.</text>
</comment>
<organism evidence="16 17">
    <name type="scientific">Meloidogyne javanica</name>
    <name type="common">Root-knot nematode worm</name>
    <dbReference type="NCBI Taxonomy" id="6303"/>
    <lineage>
        <taxon>Eukaryota</taxon>
        <taxon>Metazoa</taxon>
        <taxon>Ecdysozoa</taxon>
        <taxon>Nematoda</taxon>
        <taxon>Chromadorea</taxon>
        <taxon>Rhabditida</taxon>
        <taxon>Tylenchina</taxon>
        <taxon>Tylenchomorpha</taxon>
        <taxon>Tylenchoidea</taxon>
        <taxon>Meloidogynidae</taxon>
        <taxon>Meloidogyninae</taxon>
        <taxon>Meloidogyne</taxon>
        <taxon>Meloidogyne incognita group</taxon>
    </lineage>
</organism>
<dbReference type="Gene3D" id="3.30.200.20">
    <property type="entry name" value="Phosphorylase Kinase, domain 1"/>
    <property type="match status" value="1"/>
</dbReference>
<feature type="region of interest" description="Disordered" evidence="14">
    <location>
        <begin position="1"/>
        <end position="38"/>
    </location>
</feature>
<evidence type="ECO:0000256" key="10">
    <source>
        <dbReference type="ARBA" id="ARBA00022898"/>
    </source>
</evidence>
<evidence type="ECO:0000256" key="8">
    <source>
        <dbReference type="ARBA" id="ARBA00022679"/>
    </source>
</evidence>
<dbReference type="SMART" id="SM00220">
    <property type="entry name" value="S_TKc"/>
    <property type="match status" value="1"/>
</dbReference>
<dbReference type="InterPro" id="IPR004839">
    <property type="entry name" value="Aminotransferase_I/II_large"/>
</dbReference>
<dbReference type="Gene3D" id="3.90.1150.10">
    <property type="entry name" value="Aspartate Aminotransferase, domain 1"/>
    <property type="match status" value="1"/>
</dbReference>
<evidence type="ECO:0000256" key="4">
    <source>
        <dbReference type="ARBA" id="ARBA00011738"/>
    </source>
</evidence>
<evidence type="ECO:0000256" key="11">
    <source>
        <dbReference type="ARBA" id="ARBA00023232"/>
    </source>
</evidence>
<evidence type="ECO:0000259" key="15">
    <source>
        <dbReference type="PROSITE" id="PS50011"/>
    </source>
</evidence>
<dbReference type="PANTHER" id="PTHR45744:SF2">
    <property type="entry name" value="TYROSINE AMINOTRANSFERASE"/>
    <property type="match status" value="1"/>
</dbReference>
<feature type="domain" description="Protein kinase" evidence="15">
    <location>
        <begin position="660"/>
        <end position="931"/>
    </location>
</feature>
<dbReference type="GO" id="GO:0030170">
    <property type="term" value="F:pyridoxal phosphate binding"/>
    <property type="evidence" value="ECO:0007669"/>
    <property type="project" value="InterPro"/>
</dbReference>
<evidence type="ECO:0000313" key="16">
    <source>
        <dbReference type="Proteomes" id="UP000887561"/>
    </source>
</evidence>
<name>A0A915M985_MELJA</name>
<keyword evidence="10" id="KW-0663">Pyridoxal phosphate</keyword>
<feature type="region of interest" description="Disordered" evidence="14">
    <location>
        <begin position="78"/>
        <end position="99"/>
    </location>
</feature>
<dbReference type="GO" id="GO:0006572">
    <property type="term" value="P:L-tyrosine catabolic process"/>
    <property type="evidence" value="ECO:0007669"/>
    <property type="project" value="UniProtKB-KW"/>
</dbReference>
<dbReference type="GO" id="GO:0006559">
    <property type="term" value="P:L-phenylalanine catabolic process"/>
    <property type="evidence" value="ECO:0007669"/>
    <property type="project" value="UniProtKB-KW"/>
</dbReference>
<dbReference type="PANTHER" id="PTHR45744">
    <property type="entry name" value="TYROSINE AMINOTRANSFERASE"/>
    <property type="match status" value="1"/>
</dbReference>
<dbReference type="AlphaFoldDB" id="A0A915M985"/>
<dbReference type="PROSITE" id="PS50011">
    <property type="entry name" value="PROTEIN_KINASE_DOM"/>
    <property type="match status" value="1"/>
</dbReference>
<dbReference type="NCBIfam" id="TIGR01265">
    <property type="entry name" value="tyr_nico_aTase"/>
    <property type="match status" value="1"/>
</dbReference>
<dbReference type="NCBIfam" id="TIGR01264">
    <property type="entry name" value="tyr_amTase_E"/>
    <property type="match status" value="1"/>
</dbReference>
<dbReference type="InterPro" id="IPR005958">
    <property type="entry name" value="TyrNic_aminoTrfase"/>
</dbReference>
<comment type="pathway">
    <text evidence="2">Amino-acid degradation; L-phenylalanine degradation; acetoacetate and fumarate from L-phenylalanine: step 2/6.</text>
</comment>
<feature type="compositionally biased region" description="Basic and acidic residues" evidence="14">
    <location>
        <begin position="559"/>
        <end position="569"/>
    </location>
</feature>
<dbReference type="Pfam" id="PF00155">
    <property type="entry name" value="Aminotran_1_2"/>
    <property type="match status" value="1"/>
</dbReference>
<dbReference type="InterPro" id="IPR011009">
    <property type="entry name" value="Kinase-like_dom_sf"/>
</dbReference>
<dbReference type="InterPro" id="IPR000719">
    <property type="entry name" value="Prot_kinase_dom"/>
</dbReference>
<evidence type="ECO:0000313" key="17">
    <source>
        <dbReference type="WBParaSite" id="scaffold3158_cov165.g6105"/>
    </source>
</evidence>
<dbReference type="GO" id="GO:0004672">
    <property type="term" value="F:protein kinase activity"/>
    <property type="evidence" value="ECO:0007669"/>
    <property type="project" value="InterPro"/>
</dbReference>
<dbReference type="InterPro" id="IPR015424">
    <property type="entry name" value="PyrdxlP-dep_Trfase"/>
</dbReference>
<feature type="region of interest" description="Disordered" evidence="14">
    <location>
        <begin position="544"/>
        <end position="609"/>
    </location>
</feature>
<reference evidence="17" key="1">
    <citation type="submission" date="2022-11" db="UniProtKB">
        <authorList>
            <consortium name="WormBaseParasite"/>
        </authorList>
    </citation>
    <scope>IDENTIFICATION</scope>
</reference>
<keyword evidence="16" id="KW-1185">Reference proteome</keyword>
<dbReference type="EC" id="2.6.1.5" evidence="5"/>
<evidence type="ECO:0000256" key="9">
    <source>
        <dbReference type="ARBA" id="ARBA00022878"/>
    </source>
</evidence>
<dbReference type="SUPFAM" id="SSF56112">
    <property type="entry name" value="Protein kinase-like (PK-like)"/>
    <property type="match status" value="1"/>
</dbReference>
<evidence type="ECO:0000256" key="1">
    <source>
        <dbReference type="ARBA" id="ARBA00001933"/>
    </source>
</evidence>
<evidence type="ECO:0000256" key="3">
    <source>
        <dbReference type="ARBA" id="ARBA00007441"/>
    </source>
</evidence>
<evidence type="ECO:0000256" key="6">
    <source>
        <dbReference type="ARBA" id="ARBA00015959"/>
    </source>
</evidence>
<dbReference type="Gene3D" id="3.40.640.10">
    <property type="entry name" value="Type I PLP-dependent aspartate aminotransferase-like (Major domain)"/>
    <property type="match status" value="1"/>
</dbReference>
<dbReference type="PROSITE" id="PS00105">
    <property type="entry name" value="AA_TRANSFER_CLASS_1"/>
    <property type="match status" value="1"/>
</dbReference>
<dbReference type="Proteomes" id="UP000887561">
    <property type="component" value="Unplaced"/>
</dbReference>
<keyword evidence="8" id="KW-0808">Transferase</keyword>
<comment type="catalytic activity">
    <reaction evidence="13">
        <text>L-tyrosine + 2-oxoglutarate = 3-(4-hydroxyphenyl)pyruvate + L-glutamate</text>
        <dbReference type="Rhea" id="RHEA:15093"/>
        <dbReference type="ChEBI" id="CHEBI:16810"/>
        <dbReference type="ChEBI" id="CHEBI:29985"/>
        <dbReference type="ChEBI" id="CHEBI:36242"/>
        <dbReference type="ChEBI" id="CHEBI:58315"/>
        <dbReference type="EC" id="2.6.1.5"/>
    </reaction>
</comment>
<comment type="subunit">
    <text evidence="4">Homodimer.</text>
</comment>
<dbReference type="GO" id="GO:0005524">
    <property type="term" value="F:ATP binding"/>
    <property type="evidence" value="ECO:0007669"/>
    <property type="project" value="InterPro"/>
</dbReference>
<evidence type="ECO:0000256" key="5">
    <source>
        <dbReference type="ARBA" id="ARBA00012749"/>
    </source>
</evidence>
<keyword evidence="11" id="KW-0585">Phenylalanine catabolism</keyword>
<sequence length="997" mass="111308">MHTNSIEKLTASSPSVSNNPLMEQEKQLKRKRQRRPQQRDLCKTFAALATLQDNQLKSNYRKASAAALHMKMPKLTVSSQTKPTNNNQWKPMTASTHAQTTVNPIRRVTDCMSVPANPDKEPIRLNLGDPTLTGCLPPSEATINAIKNAVDSHKFDGYGPAVGTLSARAAIVEKFSTPEAPFTADDVVLASGCSHALEMAIVAIADPGQNILVPRPGFPLYSTLCQPNGIESRQYRLEMDDKGLIDLAHMESLIDSQTRAIIVNNPSNPTGVVPIIADEIYGDLVYGEGARFHPMATLSPHVPIITCDGIGKRYLVPGWRLGWLIVHDRCGGVLSEIKKGIVALSQKIVGPCALIQGALPSILRDTPSEFFDNTKKLLASNASTVYDKLSRVPGLRPLKPQGAMYMMVGFEPSLFGDETKFVRGLISEESVYCLPGSAFSLPNWFRLVLAFPNETTTEACERIAAYCTRHLRPCHLSRVPNRQSIGNHSPLHVAAIFARTARAAIGSATGSDSGLIRDESVRLFMNSDEVFKAWEENMKINPEEKEINNGGQGVRKNASLHEKRNEAKNGTKTMRSKKMQRTLSTNIISNEFEKEDNEDEKESSMSPAEIKKFRSLSQNQKIIINNDDAFTDEKLGYNSSDIIVGTALEIKKVSLENDYKIIGGKINDGKFGNNLVIKNIIAEHKQSRQQIALKFFARPQTKLNNFLREYEVSRFLCAHPNIVDTFDGCFEANDESAFFFAQEPIICNFQTLRDLLNANPGGLGENATKAIIGKILAALEFIHSKCFVYRAIKAENVLIGDPGKFTRVKLTEFGKVQPVDSVIRHAELVGSYHPPELCERVPNESYSVTKQTDIWAIGILIAYCMKGKFPWQKATIMCKPFYEWDQWIKRKAVQQPKYWDSFPDKAMRMFKHSLNPKPKERWDVKEIRKFIEKERLSKNKNSSDDAVYYPDEGIGSKMLEISGKQSKKTSTIGQWINNTLNTMSEISEQVVSARDDD</sequence>
<feature type="compositionally biased region" description="Polar residues" evidence="14">
    <location>
        <begin position="1"/>
        <end position="21"/>
    </location>
</feature>